<keyword evidence="3" id="KW-1185">Reference proteome</keyword>
<proteinExistence type="predicted"/>
<reference evidence="2 3" key="1">
    <citation type="submission" date="2015-09" db="EMBL/GenBank/DDBJ databases">
        <title>Draft genome of the parasitic nematode Teladorsagia circumcincta isolate WARC Sus (inbred).</title>
        <authorList>
            <person name="Mitreva M."/>
        </authorList>
    </citation>
    <scope>NUCLEOTIDE SEQUENCE [LARGE SCALE GENOMIC DNA]</scope>
    <source>
        <strain evidence="2 3">S</strain>
    </source>
</reference>
<gene>
    <name evidence="2" type="ORF">TELCIR_22468</name>
</gene>
<dbReference type="Pfam" id="PF17900">
    <property type="entry name" value="Peptidase_M1_N"/>
    <property type="match status" value="1"/>
</dbReference>
<evidence type="ECO:0000313" key="2">
    <source>
        <dbReference type="EMBL" id="PIO56137.1"/>
    </source>
</evidence>
<name>A0A2G9TDV3_TELCI</name>
<feature type="non-terminal residue" evidence="2">
    <location>
        <position position="1"/>
    </location>
</feature>
<dbReference type="EMBL" id="KZ382331">
    <property type="protein sequence ID" value="PIO56137.1"/>
    <property type="molecule type" value="Genomic_DNA"/>
</dbReference>
<dbReference type="Proteomes" id="UP000230423">
    <property type="component" value="Unassembled WGS sequence"/>
</dbReference>
<dbReference type="InterPro" id="IPR042097">
    <property type="entry name" value="Aminopeptidase_N-like_N_sf"/>
</dbReference>
<evidence type="ECO:0000259" key="1">
    <source>
        <dbReference type="Pfam" id="PF17900"/>
    </source>
</evidence>
<accession>A0A2G9TDV3</accession>
<dbReference type="OrthoDB" id="5834318at2759"/>
<sequence>SYDLSVKPYLPAYAGVPTERQMTFDGEVEIKAETYGPGSVDKIELNMLDLKILEENCSVTVNNKAVKIRNISVNKEYQKVVFNLHKSIEPDEEIKIKVSLMRIPEYTKTRL</sequence>
<evidence type="ECO:0000313" key="3">
    <source>
        <dbReference type="Proteomes" id="UP000230423"/>
    </source>
</evidence>
<dbReference type="Gene3D" id="2.60.40.1730">
    <property type="entry name" value="tricorn interacting facor f3 domain"/>
    <property type="match status" value="1"/>
</dbReference>
<feature type="domain" description="Aminopeptidase N-like N-terminal" evidence="1">
    <location>
        <begin position="1"/>
        <end position="98"/>
    </location>
</feature>
<dbReference type="InterPro" id="IPR045357">
    <property type="entry name" value="Aminopeptidase_N-like_N"/>
</dbReference>
<organism evidence="2 3">
    <name type="scientific">Teladorsagia circumcincta</name>
    <name type="common">Brown stomach worm</name>
    <name type="synonym">Ostertagia circumcincta</name>
    <dbReference type="NCBI Taxonomy" id="45464"/>
    <lineage>
        <taxon>Eukaryota</taxon>
        <taxon>Metazoa</taxon>
        <taxon>Ecdysozoa</taxon>
        <taxon>Nematoda</taxon>
        <taxon>Chromadorea</taxon>
        <taxon>Rhabditida</taxon>
        <taxon>Rhabditina</taxon>
        <taxon>Rhabditomorpha</taxon>
        <taxon>Strongyloidea</taxon>
        <taxon>Trichostrongylidae</taxon>
        <taxon>Teladorsagia</taxon>
    </lineage>
</organism>
<protein>
    <recommendedName>
        <fullName evidence="1">Aminopeptidase N-like N-terminal domain-containing protein</fullName>
    </recommendedName>
</protein>
<dbReference type="AlphaFoldDB" id="A0A2G9TDV3"/>